<dbReference type="InterPro" id="IPR036388">
    <property type="entry name" value="WH-like_DNA-bd_sf"/>
</dbReference>
<evidence type="ECO:0000256" key="1">
    <source>
        <dbReference type="ARBA" id="ARBA00009437"/>
    </source>
</evidence>
<keyword evidence="4" id="KW-0804">Transcription</keyword>
<dbReference type="InterPro" id="IPR000847">
    <property type="entry name" value="LysR_HTH_N"/>
</dbReference>
<dbReference type="SUPFAM" id="SSF53850">
    <property type="entry name" value="Periplasmic binding protein-like II"/>
    <property type="match status" value="1"/>
</dbReference>
<accession>A0AA38CQW7</accession>
<protein>
    <submittedName>
        <fullName evidence="6">LysR family transcriptional regulator</fullName>
    </submittedName>
</protein>
<organism evidence="6 7">
    <name type="scientific">Litorihabitans aurantiacus</name>
    <dbReference type="NCBI Taxonomy" id="1930061"/>
    <lineage>
        <taxon>Bacteria</taxon>
        <taxon>Bacillati</taxon>
        <taxon>Actinomycetota</taxon>
        <taxon>Actinomycetes</taxon>
        <taxon>Micrococcales</taxon>
        <taxon>Beutenbergiaceae</taxon>
        <taxon>Litorihabitans</taxon>
    </lineage>
</organism>
<dbReference type="PRINTS" id="PR00039">
    <property type="entry name" value="HTHLYSR"/>
</dbReference>
<dbReference type="AlphaFoldDB" id="A0AA38CQW7"/>
<dbReference type="GO" id="GO:0032993">
    <property type="term" value="C:protein-DNA complex"/>
    <property type="evidence" value="ECO:0007669"/>
    <property type="project" value="TreeGrafter"/>
</dbReference>
<dbReference type="EMBL" id="BSUM01000001">
    <property type="protein sequence ID" value="GMA32558.1"/>
    <property type="molecule type" value="Genomic_DNA"/>
</dbReference>
<reference evidence="6" key="2">
    <citation type="submission" date="2023-02" db="EMBL/GenBank/DDBJ databases">
        <authorList>
            <person name="Sun Q."/>
            <person name="Mori K."/>
        </authorList>
    </citation>
    <scope>NUCLEOTIDE SEQUENCE</scope>
    <source>
        <strain evidence="6">NBRC 112290</strain>
    </source>
</reference>
<dbReference type="PROSITE" id="PS50931">
    <property type="entry name" value="HTH_LYSR"/>
    <property type="match status" value="1"/>
</dbReference>
<sequence>MHRFGKRPDITLIQLRNFVVAAELGSMTWAAEELYVAQSAVSTSISNLEQALGARLVIRSRGRGLQVTDKGAELLQRARRILADVDEAVGAVSPENTAGRVSVGCFRTLAPFYLPTIITALSARHPEVEVDVHELFAPQIGERLQDETIEIALTYDLGLGPEVEREVLASVPMYVAVGRDHPLATRDAVSLAELESEPMVLLDLPVSRDYFLEAFTRLGLRPTVRFRFENFEAVRAMVASGHGYTVLNQQPKLEYTYAGSALRRLEIREPVAPLDLVLARARTQSRRSRRSELFAHECRRAVATHAVGQEAPGR</sequence>
<dbReference type="Gene3D" id="3.40.190.10">
    <property type="entry name" value="Periplasmic binding protein-like II"/>
    <property type="match status" value="2"/>
</dbReference>
<dbReference type="Pfam" id="PF00126">
    <property type="entry name" value="HTH_1"/>
    <property type="match status" value="1"/>
</dbReference>
<evidence type="ECO:0000256" key="4">
    <source>
        <dbReference type="ARBA" id="ARBA00023163"/>
    </source>
</evidence>
<evidence type="ECO:0000256" key="3">
    <source>
        <dbReference type="ARBA" id="ARBA00023125"/>
    </source>
</evidence>
<proteinExistence type="inferred from homology"/>
<dbReference type="Gene3D" id="1.10.10.10">
    <property type="entry name" value="Winged helix-like DNA-binding domain superfamily/Winged helix DNA-binding domain"/>
    <property type="match status" value="1"/>
</dbReference>
<dbReference type="InterPro" id="IPR005119">
    <property type="entry name" value="LysR_subst-bd"/>
</dbReference>
<dbReference type="Pfam" id="PF03466">
    <property type="entry name" value="LysR_substrate"/>
    <property type="match status" value="1"/>
</dbReference>
<comment type="similarity">
    <text evidence="1">Belongs to the LysR transcriptional regulatory family.</text>
</comment>
<dbReference type="FunFam" id="1.10.10.10:FF:000001">
    <property type="entry name" value="LysR family transcriptional regulator"/>
    <property type="match status" value="1"/>
</dbReference>
<dbReference type="GO" id="GO:0003677">
    <property type="term" value="F:DNA binding"/>
    <property type="evidence" value="ECO:0007669"/>
    <property type="project" value="UniProtKB-KW"/>
</dbReference>
<evidence type="ECO:0000259" key="5">
    <source>
        <dbReference type="PROSITE" id="PS50931"/>
    </source>
</evidence>
<evidence type="ECO:0000256" key="2">
    <source>
        <dbReference type="ARBA" id="ARBA00023015"/>
    </source>
</evidence>
<evidence type="ECO:0000313" key="6">
    <source>
        <dbReference type="EMBL" id="GMA32558.1"/>
    </source>
</evidence>
<comment type="caution">
    <text evidence="6">The sequence shown here is derived from an EMBL/GenBank/DDBJ whole genome shotgun (WGS) entry which is preliminary data.</text>
</comment>
<keyword evidence="2" id="KW-0805">Transcription regulation</keyword>
<name>A0AA38CQW7_9MICO</name>
<keyword evidence="7" id="KW-1185">Reference proteome</keyword>
<dbReference type="GO" id="GO:0003700">
    <property type="term" value="F:DNA-binding transcription factor activity"/>
    <property type="evidence" value="ECO:0007669"/>
    <property type="project" value="InterPro"/>
</dbReference>
<feature type="domain" description="HTH lysR-type" evidence="5">
    <location>
        <begin position="10"/>
        <end position="68"/>
    </location>
</feature>
<dbReference type="PANTHER" id="PTHR30346:SF0">
    <property type="entry name" value="HCA OPERON TRANSCRIPTIONAL ACTIVATOR HCAR"/>
    <property type="match status" value="1"/>
</dbReference>
<dbReference type="PANTHER" id="PTHR30346">
    <property type="entry name" value="TRANSCRIPTIONAL DUAL REGULATOR HCAR-RELATED"/>
    <property type="match status" value="1"/>
</dbReference>
<dbReference type="Proteomes" id="UP001157161">
    <property type="component" value="Unassembled WGS sequence"/>
</dbReference>
<gene>
    <name evidence="6" type="ORF">GCM10025875_25500</name>
</gene>
<dbReference type="InterPro" id="IPR036390">
    <property type="entry name" value="WH_DNA-bd_sf"/>
</dbReference>
<reference evidence="6" key="1">
    <citation type="journal article" date="2014" name="Int. J. Syst. Evol. Microbiol.">
        <title>Complete genome sequence of Corynebacterium casei LMG S-19264T (=DSM 44701T), isolated from a smear-ripened cheese.</title>
        <authorList>
            <consortium name="US DOE Joint Genome Institute (JGI-PGF)"/>
            <person name="Walter F."/>
            <person name="Albersmeier A."/>
            <person name="Kalinowski J."/>
            <person name="Ruckert C."/>
        </authorList>
    </citation>
    <scope>NUCLEOTIDE SEQUENCE</scope>
    <source>
        <strain evidence="6">NBRC 112290</strain>
    </source>
</reference>
<keyword evidence="3" id="KW-0238">DNA-binding</keyword>
<dbReference type="SUPFAM" id="SSF46785">
    <property type="entry name" value="Winged helix' DNA-binding domain"/>
    <property type="match status" value="1"/>
</dbReference>
<evidence type="ECO:0000313" key="7">
    <source>
        <dbReference type="Proteomes" id="UP001157161"/>
    </source>
</evidence>